<gene>
    <name evidence="1" type="ORF">SAMN05421844_107188</name>
</gene>
<dbReference type="EMBL" id="FNBZ01000007">
    <property type="protein sequence ID" value="SDH21786.1"/>
    <property type="molecule type" value="Genomic_DNA"/>
</dbReference>
<protein>
    <recommendedName>
        <fullName evidence="3">DNA primase/polymerase bifunctional N-terminal domain-containing protein</fullName>
    </recommendedName>
</protein>
<evidence type="ECO:0000313" key="2">
    <source>
        <dbReference type="Proteomes" id="UP000199468"/>
    </source>
</evidence>
<sequence>MTKICRIEIQGNSVLASEGVVSPLKGVAKSCDDRNIVLENQPADGRSAADILGAAFAARFPGAKVVDPSAPRIGGREVELEPFSTFGSQAHALGWPVIPQSRNGSRKPGKIGREIIRWSAFVENGVTDADHSAMAIWSGRDNVALICGKGTEPGQRVRVIDIDVYDAFRAEKIRALAIEVLGHTPMQRQGMAPKWVLLYREALSASRQMRGRKLNFASNSAAAIEAGSTDAIEVLAGGSLITIYGYHHRTQRPFFWPWGENFSQPNESGPETLPEIDADKVDEFLRRLHEVEPIAGFVRATSVSSAFDEIEYDPTLRIATPGHRQRRGVWDVRGGRDVVFDGRKDWTMDRTLAWVLHNAPHVRAGGPALAQIRKRAIEEALRYVERSGDWHSDAAIERRVAELFDRTAAKLVEGAFRERTVHIADDGKAYAKPEGVFAIERRADADLDFVRSAKKRRRSPSNILSATPACGSVAAQRALLSKDARIAAGQQTAATIDATIRGFLTPLWDARDALALDPEHVGKLAAAEDDEKRSSIRRAGLRRAMSEALEAIRLLKSPTGSGKTTMTVRIIRELVQARGSLGMPIAFMLPSHNNIAEVQGTALEEASPEQISAIWDEVLKEASGLRSMAWMGKITAGCHYSEQMSALYTAGLPGSGLCRQRVKTVGGDWEEKVCPMASACAAMAQLALVEHADIVFLPHAYLTLPIPRQLKESVCAVFIDEAIWSQVAQVAFLPLESLRLPRAEPRLSKKDKEAGVDAFELVIDREKAAEVATRALIAGKDVAQTFFEFTDRRSNGRPFRGRELVESALDVCRRADHDGLEVKPAMTMAQVEVLTSRPQSKDLWLEKRFWTLVEERLTWLELDAKSREQAKISGHDFDESKRLAKHSADRAIQYLTEHDVPGGKRDVVRVAWFRKLNFIGLPTFLMDASANPDLLRVVFTGREIEVTEVEVPLHLRVVLIPETASDLSLLPTARHRDMAGRIRAADRQVEVRSMIGRVATMYGHTRVLVASTKAVRGDLMQGAYPDNVDFGHYGAMKGLNFASRHGAMVCVGRMTSPVAVIDGYAGLFARCSEIDELPYDVEGTGKIDGKDLRAHVGERRVQLRNGGDLTLACTGYPDHMKWHNAINRQFREEEIRQAIGRLRPVYRDDETAPVAFVMATCLPEGIIVDDVVTLYDLMEDNPRRVDLASIVGRLGGVLDPIAGGRIAPDIGTDTAISDAIGRLEHRELLGYSSARVWEDGGAEPREVKIAPWVSNIGEALRSASHIAGRELDRFDVWDLIEADTTTRRKAADALDRALSTLPNADTASIEEIRAARRDAAVAELEAAWEKWGHCALTLDGQRLEFGAAIILARHGILPSEVKPPPWRVATPIAA</sequence>
<dbReference type="InterPro" id="IPR027417">
    <property type="entry name" value="P-loop_NTPase"/>
</dbReference>
<keyword evidence="2" id="KW-1185">Reference proteome</keyword>
<comment type="caution">
    <text evidence="1">The sequence shown here is derived from an EMBL/GenBank/DDBJ whole genome shotgun (WGS) entry which is preliminary data.</text>
</comment>
<name>A0ABY0P549_9HYPH</name>
<evidence type="ECO:0008006" key="3">
    <source>
        <dbReference type="Google" id="ProtNLM"/>
    </source>
</evidence>
<dbReference type="SUPFAM" id="SSF52540">
    <property type="entry name" value="P-loop containing nucleoside triphosphate hydrolases"/>
    <property type="match status" value="1"/>
</dbReference>
<organism evidence="1 2">
    <name type="scientific">Bosea robiniae</name>
    <dbReference type="NCBI Taxonomy" id="1036780"/>
    <lineage>
        <taxon>Bacteria</taxon>
        <taxon>Pseudomonadati</taxon>
        <taxon>Pseudomonadota</taxon>
        <taxon>Alphaproteobacteria</taxon>
        <taxon>Hyphomicrobiales</taxon>
        <taxon>Boseaceae</taxon>
        <taxon>Bosea</taxon>
    </lineage>
</organism>
<reference evidence="1 2" key="1">
    <citation type="submission" date="2016-10" db="EMBL/GenBank/DDBJ databases">
        <authorList>
            <person name="Varghese N."/>
            <person name="Submissions S."/>
        </authorList>
    </citation>
    <scope>NUCLEOTIDE SEQUENCE [LARGE SCALE GENOMIC DNA]</scope>
    <source>
        <strain evidence="1 2">DSM 26672</strain>
    </source>
</reference>
<accession>A0ABY0P549</accession>
<evidence type="ECO:0000313" key="1">
    <source>
        <dbReference type="EMBL" id="SDH21786.1"/>
    </source>
</evidence>
<dbReference type="Proteomes" id="UP000199468">
    <property type="component" value="Unassembled WGS sequence"/>
</dbReference>
<proteinExistence type="predicted"/>